<dbReference type="AlphaFoldDB" id="A0A7J6EYE0"/>
<protein>
    <submittedName>
        <fullName evidence="1">Uncharacterized protein</fullName>
    </submittedName>
</protein>
<organism evidence="1 2">
    <name type="scientific">Cannabis sativa</name>
    <name type="common">Hemp</name>
    <name type="synonym">Marijuana</name>
    <dbReference type="NCBI Taxonomy" id="3483"/>
    <lineage>
        <taxon>Eukaryota</taxon>
        <taxon>Viridiplantae</taxon>
        <taxon>Streptophyta</taxon>
        <taxon>Embryophyta</taxon>
        <taxon>Tracheophyta</taxon>
        <taxon>Spermatophyta</taxon>
        <taxon>Magnoliopsida</taxon>
        <taxon>eudicotyledons</taxon>
        <taxon>Gunneridae</taxon>
        <taxon>Pentapetalae</taxon>
        <taxon>rosids</taxon>
        <taxon>fabids</taxon>
        <taxon>Rosales</taxon>
        <taxon>Cannabaceae</taxon>
        <taxon>Cannabis</taxon>
    </lineage>
</organism>
<dbReference type="Proteomes" id="UP000583929">
    <property type="component" value="Unassembled WGS sequence"/>
</dbReference>
<name>A0A7J6EYE0_CANSA</name>
<keyword evidence="2" id="KW-1185">Reference proteome</keyword>
<sequence length="250" mass="28092">MKTKLFTLPSNTSAHQDYCNVFSSACLQDVMLNGNNSPTRENKREKIPHRSLKAGDVISFINPNKFSANDLVEMKPYYGVIRRLQDCSYRFWFSSFVFSTWENCGYDEDIKLPLLIMVFNNVEHDDDCWRLEMLATIAEAMVVGDAANGVTRKLSIFPRGNGLVRSGRARILIYGGLNVKIGTSLLPTTTTIVSVSVLMKLRASDLLILNASSKVFYLFCPLSVGSNQYGKDRKFQGSVGKKMVVMEEEN</sequence>
<comment type="caution">
    <text evidence="1">The sequence shown here is derived from an EMBL/GenBank/DDBJ whole genome shotgun (WGS) entry which is preliminary data.</text>
</comment>
<accession>A0A7J6EYE0</accession>
<proteinExistence type="predicted"/>
<dbReference type="EMBL" id="JAATIQ010000308">
    <property type="protein sequence ID" value="KAF4362670.1"/>
    <property type="molecule type" value="Genomic_DNA"/>
</dbReference>
<evidence type="ECO:0000313" key="2">
    <source>
        <dbReference type="Proteomes" id="UP000583929"/>
    </source>
</evidence>
<reference evidence="1 2" key="1">
    <citation type="journal article" date="2020" name="bioRxiv">
        <title>Sequence and annotation of 42 cannabis genomes reveals extensive copy number variation in cannabinoid synthesis and pathogen resistance genes.</title>
        <authorList>
            <person name="Mckernan K.J."/>
            <person name="Helbert Y."/>
            <person name="Kane L.T."/>
            <person name="Ebling H."/>
            <person name="Zhang L."/>
            <person name="Liu B."/>
            <person name="Eaton Z."/>
            <person name="Mclaughlin S."/>
            <person name="Kingan S."/>
            <person name="Baybayan P."/>
            <person name="Concepcion G."/>
            <person name="Jordan M."/>
            <person name="Riva A."/>
            <person name="Barbazuk W."/>
            <person name="Harkins T."/>
        </authorList>
    </citation>
    <scope>NUCLEOTIDE SEQUENCE [LARGE SCALE GENOMIC DNA]</scope>
    <source>
        <strain evidence="2">cv. Jamaican Lion 4</strain>
        <tissue evidence="1">Leaf</tissue>
    </source>
</reference>
<evidence type="ECO:0000313" key="1">
    <source>
        <dbReference type="EMBL" id="KAF4362670.1"/>
    </source>
</evidence>
<gene>
    <name evidence="1" type="ORF">G4B88_028723</name>
</gene>